<protein>
    <submittedName>
        <fullName evidence="1">Uncharacterized protein</fullName>
    </submittedName>
</protein>
<organism evidence="1 2">
    <name type="scientific">Naganishia adeliensis</name>
    <dbReference type="NCBI Taxonomy" id="92952"/>
    <lineage>
        <taxon>Eukaryota</taxon>
        <taxon>Fungi</taxon>
        <taxon>Dikarya</taxon>
        <taxon>Basidiomycota</taxon>
        <taxon>Agaricomycotina</taxon>
        <taxon>Tremellomycetes</taxon>
        <taxon>Filobasidiales</taxon>
        <taxon>Filobasidiaceae</taxon>
        <taxon>Naganishia</taxon>
    </lineage>
</organism>
<accession>A0ACC2VFY1</accession>
<evidence type="ECO:0000313" key="2">
    <source>
        <dbReference type="Proteomes" id="UP001230649"/>
    </source>
</evidence>
<evidence type="ECO:0000313" key="1">
    <source>
        <dbReference type="EMBL" id="KAJ9098074.1"/>
    </source>
</evidence>
<dbReference type="EMBL" id="JASBWS010000096">
    <property type="protein sequence ID" value="KAJ9098074.1"/>
    <property type="molecule type" value="Genomic_DNA"/>
</dbReference>
<keyword evidence="2" id="KW-1185">Reference proteome</keyword>
<gene>
    <name evidence="1" type="ORF">QFC20_006022</name>
</gene>
<dbReference type="Proteomes" id="UP001230649">
    <property type="component" value="Unassembled WGS sequence"/>
</dbReference>
<proteinExistence type="predicted"/>
<reference evidence="1" key="1">
    <citation type="submission" date="2023-04" db="EMBL/GenBank/DDBJ databases">
        <title>Draft Genome sequencing of Naganishia species isolated from polar environments using Oxford Nanopore Technology.</title>
        <authorList>
            <person name="Leo P."/>
            <person name="Venkateswaran K."/>
        </authorList>
    </citation>
    <scope>NUCLEOTIDE SEQUENCE</scope>
    <source>
        <strain evidence="1">MNA-CCFEE 5262</strain>
    </source>
</reference>
<sequence length="90" mass="9421">MVAAPEQLAVKTSLEEASIPSTVTGTTKSPRTAVTGSSSTQTGGVDGSTSDSMSSQNVDAVLDAQLQSNLEGFNWDPEAYSNLFTPLEYF</sequence>
<name>A0ACC2VFY1_9TREE</name>
<comment type="caution">
    <text evidence="1">The sequence shown here is derived from an EMBL/GenBank/DDBJ whole genome shotgun (WGS) entry which is preliminary data.</text>
</comment>